<comment type="caution">
    <text evidence="6">The sequence shown here is derived from an EMBL/GenBank/DDBJ whole genome shotgun (WGS) entry which is preliminary data.</text>
</comment>
<evidence type="ECO:0000313" key="6">
    <source>
        <dbReference type="EMBL" id="MFC7057332.1"/>
    </source>
</evidence>
<reference evidence="6 7" key="1">
    <citation type="journal article" date="2019" name="Int. J. Syst. Evol. Microbiol.">
        <title>The Global Catalogue of Microorganisms (GCM) 10K type strain sequencing project: providing services to taxonomists for standard genome sequencing and annotation.</title>
        <authorList>
            <consortium name="The Broad Institute Genomics Platform"/>
            <consortium name="The Broad Institute Genome Sequencing Center for Infectious Disease"/>
            <person name="Wu L."/>
            <person name="Ma J."/>
        </authorList>
    </citation>
    <scope>NUCLEOTIDE SEQUENCE [LARGE SCALE GENOMIC DNA]</scope>
    <source>
        <strain evidence="6 7">JCM 30072</strain>
    </source>
</reference>
<dbReference type="PANTHER" id="PTHR48078:SF7">
    <property type="entry name" value="BLL6502 PROTEIN"/>
    <property type="match status" value="1"/>
</dbReference>
<sequence>MAQGYEPVDSPDETTVFPYHDLTPPSQADIYAARERISPYLPETPLVRSDWLSAELDAEVYLKREDTLPTGAFKVRGGVALGSQLGDEFDEYGLIAASTGNHGQSVAFAGEQFDLPVTICVPEDANPSKVQSMERYGADIVYHGSDYDEARAHAERLATEQQYRYVHSANEPELVAGVATAGLEIIDELPEVDLAFAPIGGGTHASGLSLTLGDILGADVIGVQSAQAPAAHRAWKEGHLRPHEKMDTVAEGLATRVPFAMTMEVLGEKLTDFALVDDEATLDALRQMMVRSGIIMEGACATVIAAALEHRELVRGQTVVLPVTGRNISEQKLKHVLTDG</sequence>
<dbReference type="Proteomes" id="UP001596445">
    <property type="component" value="Unassembled WGS sequence"/>
</dbReference>
<evidence type="ECO:0000256" key="1">
    <source>
        <dbReference type="ARBA" id="ARBA00001933"/>
    </source>
</evidence>
<dbReference type="CDD" id="cd01562">
    <property type="entry name" value="Thr-dehyd"/>
    <property type="match status" value="1"/>
</dbReference>
<evidence type="ECO:0000256" key="3">
    <source>
        <dbReference type="ARBA" id="ARBA00022898"/>
    </source>
</evidence>
<evidence type="ECO:0000256" key="4">
    <source>
        <dbReference type="ARBA" id="ARBA00023239"/>
    </source>
</evidence>
<dbReference type="PANTHER" id="PTHR48078">
    <property type="entry name" value="THREONINE DEHYDRATASE, MITOCHONDRIAL-RELATED"/>
    <property type="match status" value="1"/>
</dbReference>
<comment type="similarity">
    <text evidence="2">Belongs to the serine/threonine dehydratase family.</text>
</comment>
<accession>A0ABD5VZU6</accession>
<organism evidence="6 7">
    <name type="scientific">Halovenus salina</name>
    <dbReference type="NCBI Taxonomy" id="1510225"/>
    <lineage>
        <taxon>Archaea</taxon>
        <taxon>Methanobacteriati</taxon>
        <taxon>Methanobacteriota</taxon>
        <taxon>Stenosarchaea group</taxon>
        <taxon>Halobacteria</taxon>
        <taxon>Halobacteriales</taxon>
        <taxon>Haloarculaceae</taxon>
        <taxon>Halovenus</taxon>
    </lineage>
</organism>
<dbReference type="InterPro" id="IPR001926">
    <property type="entry name" value="TrpB-like_PALP"/>
</dbReference>
<protein>
    <submittedName>
        <fullName evidence="6">Threonine/serine dehydratase</fullName>
    </submittedName>
</protein>
<evidence type="ECO:0000259" key="5">
    <source>
        <dbReference type="Pfam" id="PF00291"/>
    </source>
</evidence>
<keyword evidence="4" id="KW-0456">Lyase</keyword>
<dbReference type="InterPro" id="IPR036052">
    <property type="entry name" value="TrpB-like_PALP_sf"/>
</dbReference>
<keyword evidence="7" id="KW-1185">Reference proteome</keyword>
<name>A0ABD5VZU6_9EURY</name>
<dbReference type="InterPro" id="IPR050147">
    <property type="entry name" value="Ser/Thr_Dehydratase"/>
</dbReference>
<dbReference type="Gene3D" id="3.40.50.1100">
    <property type="match status" value="2"/>
</dbReference>
<dbReference type="GO" id="GO:0016841">
    <property type="term" value="F:ammonia-lyase activity"/>
    <property type="evidence" value="ECO:0007669"/>
    <property type="project" value="UniProtKB-ARBA"/>
</dbReference>
<dbReference type="SUPFAM" id="SSF53686">
    <property type="entry name" value="Tryptophan synthase beta subunit-like PLP-dependent enzymes"/>
    <property type="match status" value="1"/>
</dbReference>
<dbReference type="RefSeq" id="WP_267163074.1">
    <property type="nucleotide sequence ID" value="NZ_CP112972.1"/>
</dbReference>
<dbReference type="FunFam" id="3.40.50.1100:FF:000005">
    <property type="entry name" value="Threonine dehydratase catabolic"/>
    <property type="match status" value="1"/>
</dbReference>
<evidence type="ECO:0000256" key="2">
    <source>
        <dbReference type="ARBA" id="ARBA00010869"/>
    </source>
</evidence>
<dbReference type="EMBL" id="JBHSZI010000001">
    <property type="protein sequence ID" value="MFC7057332.1"/>
    <property type="molecule type" value="Genomic_DNA"/>
</dbReference>
<comment type="cofactor">
    <cofactor evidence="1">
        <name>pyridoxal 5'-phosphate</name>
        <dbReference type="ChEBI" id="CHEBI:597326"/>
    </cofactor>
</comment>
<feature type="domain" description="Tryptophan synthase beta chain-like PALP" evidence="5">
    <location>
        <begin position="38"/>
        <end position="325"/>
    </location>
</feature>
<dbReference type="AlphaFoldDB" id="A0ABD5VZU6"/>
<gene>
    <name evidence="6" type="ORF">ACFQQG_03005</name>
</gene>
<dbReference type="Pfam" id="PF00291">
    <property type="entry name" value="PALP"/>
    <property type="match status" value="1"/>
</dbReference>
<keyword evidence="3" id="KW-0663">Pyridoxal phosphate</keyword>
<evidence type="ECO:0000313" key="7">
    <source>
        <dbReference type="Proteomes" id="UP001596445"/>
    </source>
</evidence>
<dbReference type="GeneID" id="76629178"/>
<proteinExistence type="inferred from homology"/>